<evidence type="ECO:0000313" key="8">
    <source>
        <dbReference type="Proteomes" id="UP000009144"/>
    </source>
</evidence>
<dbReference type="PANTHER" id="PTHR32089:SF119">
    <property type="entry name" value="METHYL-ACCEPTING CHEMOTAXIS PROTEIN CTPL"/>
    <property type="match status" value="1"/>
</dbReference>
<keyword evidence="3" id="KW-1133">Transmembrane helix</keyword>
<dbReference type="Gene3D" id="6.10.340.10">
    <property type="match status" value="1"/>
</dbReference>
<name>I1XJI8_METNJ</name>
<dbReference type="Gene3D" id="1.10.287.950">
    <property type="entry name" value="Methyl-accepting chemotaxis protein"/>
    <property type="match status" value="1"/>
</dbReference>
<dbReference type="PANTHER" id="PTHR32089">
    <property type="entry name" value="METHYL-ACCEPTING CHEMOTAXIS PROTEIN MCPB"/>
    <property type="match status" value="1"/>
</dbReference>
<dbReference type="RefSeq" id="WP_014706929.1">
    <property type="nucleotide sequence ID" value="NC_017857.3"/>
</dbReference>
<organism evidence="7 8">
    <name type="scientific">Methylophaga nitratireducenticrescens</name>
    <dbReference type="NCBI Taxonomy" id="754476"/>
    <lineage>
        <taxon>Bacteria</taxon>
        <taxon>Pseudomonadati</taxon>
        <taxon>Pseudomonadota</taxon>
        <taxon>Gammaproteobacteria</taxon>
        <taxon>Thiotrichales</taxon>
        <taxon>Piscirickettsiaceae</taxon>
        <taxon>Methylophaga</taxon>
    </lineage>
</organism>
<dbReference type="AlphaFoldDB" id="I1XJI8"/>
<dbReference type="Pfam" id="PF00672">
    <property type="entry name" value="HAMP"/>
    <property type="match status" value="1"/>
</dbReference>
<sequence length="537" mass="59230">MNIHSIRTKSSLPVMVMGLTIIIVISMFWWMMSLQDRLIEIQARSFMPASEVILNADRDLYQAKLAQLNILSGGSDSTQQETDRQENIQQVSARYADYREYLQDFPEVAGDPTIFDQAYRNWVASSDALIEGFNNRQSLNALEETEEQRFAELRDILDKSGEAVISGFEAIEQKLEADIKTKMTITFIAVAIVLLIALTFSYLIPKKLTNDINYLVKRINEIASGDGDLTARIDVSSKDEFGNLAQAFNVFVSNLQDLIKNILSQVANLGNLTASLSDASVHTKEINDKLNLSTESIVSAVHEMTLANKEMAQVATNSASEADQTAGLADRGMAVVRTSNEKIAALIRNMDLVLNSSQELETNSNNIVTVLEVIRGVAEQTNLLALNAAIEAARAGEHGRGFAVVADEVRTLATRTQQSTNDIDEIIQKLQLSVSASAKAISEGKVNADETANTFVEADTVFHEIQQSSNRVNDMATQTAQATEEQTCVAEEISKNLHGLNQQTESASEVAETGEELAQEIRRFSENMKQMMSRFKV</sequence>
<dbReference type="EMBL" id="CP003390">
    <property type="protein sequence ID" value="AFI84557.1"/>
    <property type="molecule type" value="Genomic_DNA"/>
</dbReference>
<proteinExistence type="inferred from homology"/>
<comment type="similarity">
    <text evidence="6">Belongs to the methyl-accepting chemotaxis (MCP) protein family.</text>
</comment>
<keyword evidence="5" id="KW-0807">Transducer</keyword>
<dbReference type="eggNOG" id="COG0840">
    <property type="taxonomic scope" value="Bacteria"/>
</dbReference>
<dbReference type="InterPro" id="IPR003660">
    <property type="entry name" value="HAMP_dom"/>
</dbReference>
<comment type="subcellular location">
    <subcellularLocation>
        <location evidence="1">Membrane</location>
        <topology evidence="1">Multi-pass membrane protein</topology>
    </subcellularLocation>
</comment>
<protein>
    <submittedName>
        <fullName evidence="7">Methyl-accepting chemotaxis sensory transducer</fullName>
    </submittedName>
</protein>
<dbReference type="SUPFAM" id="SSF58104">
    <property type="entry name" value="Methyl-accepting chemotaxis protein (MCP) signaling domain"/>
    <property type="match status" value="1"/>
</dbReference>
<dbReference type="STRING" id="754476.Q7A_1735"/>
<dbReference type="PROSITE" id="PS50885">
    <property type="entry name" value="HAMP"/>
    <property type="match status" value="1"/>
</dbReference>
<dbReference type="GO" id="GO:0006935">
    <property type="term" value="P:chemotaxis"/>
    <property type="evidence" value="ECO:0007669"/>
    <property type="project" value="UniProtKB-ARBA"/>
</dbReference>
<keyword evidence="8" id="KW-1185">Reference proteome</keyword>
<dbReference type="FunFam" id="1.10.287.950:FF:000001">
    <property type="entry name" value="Methyl-accepting chemotaxis sensory transducer"/>
    <property type="match status" value="1"/>
</dbReference>
<dbReference type="Pfam" id="PF00015">
    <property type="entry name" value="MCPsignal"/>
    <property type="match status" value="1"/>
</dbReference>
<dbReference type="GO" id="GO:0007165">
    <property type="term" value="P:signal transduction"/>
    <property type="evidence" value="ECO:0007669"/>
    <property type="project" value="UniProtKB-KW"/>
</dbReference>
<dbReference type="OrthoDB" id="5620315at2"/>
<dbReference type="SMART" id="SM00283">
    <property type="entry name" value="MA"/>
    <property type="match status" value="1"/>
</dbReference>
<evidence type="ECO:0000256" key="2">
    <source>
        <dbReference type="ARBA" id="ARBA00022692"/>
    </source>
</evidence>
<keyword evidence="2" id="KW-0812">Transmembrane</keyword>
<evidence type="ECO:0000256" key="6">
    <source>
        <dbReference type="ARBA" id="ARBA00029447"/>
    </source>
</evidence>
<dbReference type="SMART" id="SM00304">
    <property type="entry name" value="HAMP"/>
    <property type="match status" value="1"/>
</dbReference>
<evidence type="ECO:0000313" key="7">
    <source>
        <dbReference type="EMBL" id="AFI84557.1"/>
    </source>
</evidence>
<reference evidence="7 8" key="1">
    <citation type="journal article" date="2012" name="J. Bacteriol.">
        <title>Complete genome sequences of Methylophaga sp. strain JAM1 and Methylophaga sp. strain JAM7.</title>
        <authorList>
            <person name="Villeneuve C."/>
            <person name="Martineau C."/>
            <person name="Mauffrey F."/>
            <person name="Villemur R."/>
        </authorList>
    </citation>
    <scope>NUCLEOTIDE SEQUENCE [LARGE SCALE GENOMIC DNA]</scope>
    <source>
        <strain evidence="7 8">JAM1</strain>
    </source>
</reference>
<dbReference type="HOGENOM" id="CLU_000445_107_27_6"/>
<gene>
    <name evidence="7" type="ordered locus">Q7A_1735</name>
</gene>
<dbReference type="KEGG" id="mej:Q7A_1735"/>
<keyword evidence="4" id="KW-0472">Membrane</keyword>
<accession>I1XJI8</accession>
<evidence type="ECO:0000256" key="3">
    <source>
        <dbReference type="ARBA" id="ARBA00022989"/>
    </source>
</evidence>
<dbReference type="CDD" id="cd06225">
    <property type="entry name" value="HAMP"/>
    <property type="match status" value="1"/>
</dbReference>
<dbReference type="PATRIC" id="fig|754476.3.peg.1714"/>
<reference evidence="7 8" key="2">
    <citation type="journal article" date="2013" name="Int. J. Syst. Evol. Microbiol.">
        <title>Methylophaga nitratireducenticrescens sp. nov. and Methylophaga frappieri sp. nov., isolated from the biofilm of the methanol-fed denitrification system treating the seawater at the Montreal Biodome.</title>
        <authorList>
            <person name="Villeneuve C."/>
            <person name="Martineau C."/>
            <person name="Mauffrey F."/>
            <person name="Villemur R."/>
        </authorList>
    </citation>
    <scope>NUCLEOTIDE SEQUENCE [LARGE SCALE GENOMIC DNA]</scope>
    <source>
        <strain evidence="7 8">JAM1</strain>
    </source>
</reference>
<dbReference type="Proteomes" id="UP000009144">
    <property type="component" value="Chromosome"/>
</dbReference>
<dbReference type="GO" id="GO:0016020">
    <property type="term" value="C:membrane"/>
    <property type="evidence" value="ECO:0007669"/>
    <property type="project" value="UniProtKB-SubCell"/>
</dbReference>
<dbReference type="PROSITE" id="PS50111">
    <property type="entry name" value="CHEMOTAXIS_TRANSDUC_2"/>
    <property type="match status" value="1"/>
</dbReference>
<dbReference type="InterPro" id="IPR004089">
    <property type="entry name" value="MCPsignal_dom"/>
</dbReference>
<evidence type="ECO:0000256" key="5">
    <source>
        <dbReference type="ARBA" id="ARBA00023224"/>
    </source>
</evidence>
<evidence type="ECO:0000256" key="4">
    <source>
        <dbReference type="ARBA" id="ARBA00023136"/>
    </source>
</evidence>
<evidence type="ECO:0000256" key="1">
    <source>
        <dbReference type="ARBA" id="ARBA00004141"/>
    </source>
</evidence>